<dbReference type="GO" id="GO:0000976">
    <property type="term" value="F:transcription cis-regulatory region binding"/>
    <property type="evidence" value="ECO:0007669"/>
    <property type="project" value="TreeGrafter"/>
</dbReference>
<keyword evidence="2" id="KW-0238">DNA-binding</keyword>
<reference evidence="6 7" key="2">
    <citation type="submission" date="2016-12" db="EMBL/GenBank/DDBJ databases">
        <title>Diversity of luminous bacteria.</title>
        <authorList>
            <person name="Yoshizawa S."/>
            <person name="Kogure K."/>
        </authorList>
    </citation>
    <scope>NUCLEOTIDE SEQUENCE [LARGE SCALE GENOMIC DNA]</scope>
    <source>
        <strain evidence="6 7">NBRC 105001</strain>
    </source>
</reference>
<evidence type="ECO:0000313" key="8">
    <source>
        <dbReference type="Proteomes" id="UP001156660"/>
    </source>
</evidence>
<evidence type="ECO:0000256" key="3">
    <source>
        <dbReference type="ARBA" id="ARBA00023163"/>
    </source>
</evidence>
<name>A0A2S7X6M3_9GAMM</name>
<feature type="domain" description="HTH araC/xylS-type" evidence="4">
    <location>
        <begin position="221"/>
        <end position="319"/>
    </location>
</feature>
<evidence type="ECO:0000313" key="5">
    <source>
        <dbReference type="EMBL" id="GLR74103.1"/>
    </source>
</evidence>
<dbReference type="SMART" id="SM00342">
    <property type="entry name" value="HTH_ARAC"/>
    <property type="match status" value="1"/>
</dbReference>
<gene>
    <name evidence="6" type="ORF">BTO23_11640</name>
    <name evidence="5" type="ORF">GCM10007855_09770</name>
</gene>
<evidence type="ECO:0000259" key="4">
    <source>
        <dbReference type="PROSITE" id="PS01124"/>
    </source>
</evidence>
<dbReference type="Proteomes" id="UP000239273">
    <property type="component" value="Unassembled WGS sequence"/>
</dbReference>
<dbReference type="Proteomes" id="UP001156660">
    <property type="component" value="Unassembled WGS sequence"/>
</dbReference>
<reference evidence="5" key="1">
    <citation type="journal article" date="2014" name="Int. J. Syst. Evol. Microbiol.">
        <title>Complete genome of a new Firmicutes species belonging to the dominant human colonic microbiota ('Ruminococcus bicirculans') reveals two chromosomes and a selective capacity to utilize plant glucans.</title>
        <authorList>
            <consortium name="NISC Comparative Sequencing Program"/>
            <person name="Wegmann U."/>
            <person name="Louis P."/>
            <person name="Goesmann A."/>
            <person name="Henrissat B."/>
            <person name="Duncan S.H."/>
            <person name="Flint H.J."/>
        </authorList>
    </citation>
    <scope>NUCLEOTIDE SEQUENCE</scope>
    <source>
        <strain evidence="5">NBRC 105001</strain>
    </source>
</reference>
<dbReference type="PANTHER" id="PTHR47894:SF1">
    <property type="entry name" value="HTH-TYPE TRANSCRIPTIONAL REGULATOR VQSM"/>
    <property type="match status" value="1"/>
</dbReference>
<keyword evidence="1" id="KW-0805">Transcription regulation</keyword>
<dbReference type="GO" id="GO:0005829">
    <property type="term" value="C:cytosol"/>
    <property type="evidence" value="ECO:0007669"/>
    <property type="project" value="TreeGrafter"/>
</dbReference>
<dbReference type="RefSeq" id="WP_105063591.1">
    <property type="nucleotide sequence ID" value="NZ_BSOU01000002.1"/>
</dbReference>
<dbReference type="GO" id="GO:0003700">
    <property type="term" value="F:DNA-binding transcription factor activity"/>
    <property type="evidence" value="ECO:0007669"/>
    <property type="project" value="InterPro"/>
</dbReference>
<dbReference type="PROSITE" id="PS01124">
    <property type="entry name" value="HTH_ARAC_FAMILY_2"/>
    <property type="match status" value="1"/>
</dbReference>
<evidence type="ECO:0000256" key="1">
    <source>
        <dbReference type="ARBA" id="ARBA00023015"/>
    </source>
</evidence>
<dbReference type="EMBL" id="MSCP01000002">
    <property type="protein sequence ID" value="PQJ86785.1"/>
    <property type="molecule type" value="Genomic_DNA"/>
</dbReference>
<dbReference type="InterPro" id="IPR009057">
    <property type="entry name" value="Homeodomain-like_sf"/>
</dbReference>
<dbReference type="AlphaFoldDB" id="A0A2S7X6M3"/>
<protein>
    <recommendedName>
        <fullName evidence="4">HTH araC/xylS-type domain-containing protein</fullName>
    </recommendedName>
</protein>
<evidence type="ECO:0000256" key="2">
    <source>
        <dbReference type="ARBA" id="ARBA00023125"/>
    </source>
</evidence>
<keyword evidence="8" id="KW-1185">Reference proteome</keyword>
<proteinExistence type="predicted"/>
<evidence type="ECO:0000313" key="6">
    <source>
        <dbReference type="EMBL" id="PQJ86785.1"/>
    </source>
</evidence>
<dbReference type="EMBL" id="BSOU01000002">
    <property type="protein sequence ID" value="GLR74103.1"/>
    <property type="molecule type" value="Genomic_DNA"/>
</dbReference>
<dbReference type="PANTHER" id="PTHR47894">
    <property type="entry name" value="HTH-TYPE TRANSCRIPTIONAL REGULATOR GADX"/>
    <property type="match status" value="1"/>
</dbReference>
<comment type="caution">
    <text evidence="6">The sequence shown here is derived from an EMBL/GenBank/DDBJ whole genome shotgun (WGS) entry which is preliminary data.</text>
</comment>
<evidence type="ECO:0000313" key="7">
    <source>
        <dbReference type="Proteomes" id="UP000239273"/>
    </source>
</evidence>
<organism evidence="6 7">
    <name type="scientific">Aliivibrio sifiae</name>
    <dbReference type="NCBI Taxonomy" id="566293"/>
    <lineage>
        <taxon>Bacteria</taxon>
        <taxon>Pseudomonadati</taxon>
        <taxon>Pseudomonadota</taxon>
        <taxon>Gammaproteobacteria</taxon>
        <taxon>Vibrionales</taxon>
        <taxon>Vibrionaceae</taxon>
        <taxon>Aliivibrio</taxon>
    </lineage>
</organism>
<dbReference type="Pfam" id="PF12833">
    <property type="entry name" value="HTH_18"/>
    <property type="match status" value="1"/>
</dbReference>
<reference evidence="5" key="4">
    <citation type="submission" date="2023-01" db="EMBL/GenBank/DDBJ databases">
        <title>Draft genome sequence of Aliivibrio sifiae strain NBRC 105001.</title>
        <authorList>
            <person name="Sun Q."/>
            <person name="Mori K."/>
        </authorList>
    </citation>
    <scope>NUCLEOTIDE SEQUENCE</scope>
    <source>
        <strain evidence="5">NBRC 105001</strain>
    </source>
</reference>
<dbReference type="Gene3D" id="1.10.10.60">
    <property type="entry name" value="Homeodomain-like"/>
    <property type="match status" value="1"/>
</dbReference>
<keyword evidence="3" id="KW-0804">Transcription</keyword>
<dbReference type="InterPro" id="IPR018060">
    <property type="entry name" value="HTH_AraC"/>
</dbReference>
<reference evidence="8" key="3">
    <citation type="journal article" date="2019" name="Int. J. Syst. Evol. Microbiol.">
        <title>The Global Catalogue of Microorganisms (GCM) 10K type strain sequencing project: providing services to taxonomists for standard genome sequencing and annotation.</title>
        <authorList>
            <consortium name="The Broad Institute Genomics Platform"/>
            <consortium name="The Broad Institute Genome Sequencing Center for Infectious Disease"/>
            <person name="Wu L."/>
            <person name="Ma J."/>
        </authorList>
    </citation>
    <scope>NUCLEOTIDE SEQUENCE [LARGE SCALE GENOMIC DNA]</scope>
    <source>
        <strain evidence="8">NBRC 105001</strain>
    </source>
</reference>
<dbReference type="OrthoDB" id="5850238at2"/>
<dbReference type="SUPFAM" id="SSF46689">
    <property type="entry name" value="Homeodomain-like"/>
    <property type="match status" value="1"/>
</dbReference>
<sequence length="323" mass="36984">MSKTIPLIHKAAAIIQLDILKQYVEDVWPIINDAQLPIYLESTSAKYIPFRVFSKLLQATSEQMPSQEFTTFIQQGAERYSMVIDTIKPPTKTRLPLLDVLGEALPIHQAEFLHNPLNKQNSQLCLELKVEDMEPFSLVCELYTICVAHYYLTRNCSDIKEPSKYHLVSQEKSGLDKLQISTDTPQFMGQPNTALFYHSTINKLGSLQQSNWEKVNHSFSSQLSDALESYIGRQDLSLEAFSDIIGIPVRTIQRHLAQDGSSYRKIKESLNIAFAKRVMIEREASISDVSEHLGYADPSQFIRAFRKAENLTPLQWYKRKQQL</sequence>
<accession>A0A2S7X6M3</accession>